<accession>F2L5Z3</accession>
<dbReference type="SUPFAM" id="SSF48208">
    <property type="entry name" value="Six-hairpin glycosidases"/>
    <property type="match status" value="1"/>
</dbReference>
<dbReference type="Gene3D" id="1.50.10.10">
    <property type="match status" value="1"/>
</dbReference>
<dbReference type="GO" id="GO:0004553">
    <property type="term" value="F:hydrolase activity, hydrolyzing O-glycosyl compounds"/>
    <property type="evidence" value="ECO:0007669"/>
    <property type="project" value="UniProtKB-ARBA"/>
</dbReference>
<dbReference type="Pfam" id="PF00723">
    <property type="entry name" value="Glyco_hydro_15"/>
    <property type="match status" value="1"/>
</dbReference>
<dbReference type="PANTHER" id="PTHR31616">
    <property type="entry name" value="TREHALASE"/>
    <property type="match status" value="1"/>
</dbReference>
<dbReference type="EMBL" id="CP002590">
    <property type="protein sequence ID" value="AEA12438.1"/>
    <property type="molecule type" value="Genomic_DNA"/>
</dbReference>
<dbReference type="OrthoDB" id="36362at2157"/>
<dbReference type="PANTHER" id="PTHR31616:SF13">
    <property type="entry name" value="GLUCAN 1,4-ALPHA-GLUCOSIDASE"/>
    <property type="match status" value="1"/>
</dbReference>
<dbReference type="RefSeq" id="WP_013679774.1">
    <property type="nucleotide sequence ID" value="NC_015315.1"/>
</dbReference>
<evidence type="ECO:0000313" key="3">
    <source>
        <dbReference type="Proteomes" id="UP000008138"/>
    </source>
</evidence>
<dbReference type="KEGG" id="tuz:TUZN_0955"/>
<dbReference type="AlphaFoldDB" id="F2L5Z3"/>
<evidence type="ECO:0000313" key="2">
    <source>
        <dbReference type="EMBL" id="AEA12438.1"/>
    </source>
</evidence>
<dbReference type="InterPro" id="IPR008928">
    <property type="entry name" value="6-hairpin_glycosidase_sf"/>
</dbReference>
<dbReference type="GeneID" id="10360487"/>
<proteinExistence type="predicted"/>
<dbReference type="GO" id="GO:0005975">
    <property type="term" value="P:carbohydrate metabolic process"/>
    <property type="evidence" value="ECO:0007669"/>
    <property type="project" value="InterPro"/>
</dbReference>
<gene>
    <name evidence="2" type="ordered locus">TUZN_0955</name>
</gene>
<name>F2L5Z3_THEU7</name>
<dbReference type="eggNOG" id="arCOG03285">
    <property type="taxonomic scope" value="Archaea"/>
</dbReference>
<keyword evidence="3" id="KW-1185">Reference proteome</keyword>
<organism evidence="2 3">
    <name type="scientific">Thermoproteus uzoniensis (strain 768-20)</name>
    <dbReference type="NCBI Taxonomy" id="999630"/>
    <lineage>
        <taxon>Archaea</taxon>
        <taxon>Thermoproteota</taxon>
        <taxon>Thermoprotei</taxon>
        <taxon>Thermoproteales</taxon>
        <taxon>Thermoproteaceae</taxon>
        <taxon>Thermoproteus</taxon>
    </lineage>
</organism>
<dbReference type="STRING" id="999630.TUZN_0955"/>
<evidence type="ECO:0000259" key="1">
    <source>
        <dbReference type="Pfam" id="PF00723"/>
    </source>
</evidence>
<dbReference type="HOGENOM" id="CLU_028187_0_0_2"/>
<dbReference type="InterPro" id="IPR012341">
    <property type="entry name" value="6hp_glycosidase-like_sf"/>
</dbReference>
<feature type="domain" description="GH15-like" evidence="1">
    <location>
        <begin position="238"/>
        <end position="603"/>
    </location>
</feature>
<dbReference type="Proteomes" id="UP000008138">
    <property type="component" value="Chromosome"/>
</dbReference>
<reference key="2">
    <citation type="submission" date="2011-03" db="EMBL/GenBank/DDBJ databases">
        <title>Complete genome sequence of the thermoacidophilic crenarchaeon Thermoproteus uzoniensis 768-20.</title>
        <authorList>
            <person name="Mardanov A.V."/>
            <person name="Gumerov V.M."/>
            <person name="Beletsky A.V."/>
            <person name="Prokofeva M.I."/>
            <person name="Bonch-Osmolovskaya E.A."/>
            <person name="Ravin N.V."/>
            <person name="Skryabin K.G."/>
        </authorList>
    </citation>
    <scope>NUCLEOTIDE SEQUENCE</scope>
    <source>
        <strain>768-20</strain>
    </source>
</reference>
<sequence>MRSAILGNGRLTVLLDKDFYIADLYYPYVGRYNHAFGGRFKVGLWHDGKFAWLESMEKSIEMEGLTAKMRARWDGLEIEFLDFVDFNRDVYVRRVDIRGGGLVRVLFYHDFRIMEAPQSDTAFYDPEADAVIHYKEGYWFLAGSSHQLYEYNIGRRDMGVVLKDCEDGALGKNPIAQGSVDSAVSVAYPSFYYWIVAGRSREEVLEVHKSLRARPQYYEKRNAGYWRAVSGRHPERLVAQSVAVLLAHIGDNGAIAASLDTDILKFNLDTYAYVWPRDAAYVAMALDEYGYAAITKRFYEFALSLLAKTRSGYFFQKYNPDGTFGSTWHPWTARGRKSLNIQEDETAIFLHALWRHFELAKDYDLLKRAYPLIRDAADFMASFRDEKLGLPLESFDLWEERLGVHAYTAAAVYAGLRAAAKFADFLGEEEDSDRWMSAAQSVKEAVAEHMFDKALGRFVRTVRIDDGRVVEVDRTVDASLLALPLLGIFEPDDPRVAATVKAVEGALWVRGVGGLARYEGDYYQRVPGDYSGIPGNPWIITTMWLAEYYAALGQTARAEELVKWAESKASPSGLLPEQISPFDGSPVSVQPLAWSHAEYLRALYAIRKTCCGGAQP</sequence>
<reference evidence="2 3" key="1">
    <citation type="journal article" date="2011" name="J. Bacteriol.">
        <title>Complete genome sequence of the thermoacidophilic crenarchaeon Thermoproteus uzoniensis 768-20.</title>
        <authorList>
            <person name="Mardanov A.V."/>
            <person name="Gumerov V.M."/>
            <person name="Beletsky A.V."/>
            <person name="Prokofeva M.I."/>
            <person name="Bonch-Osmolovskaya E.A."/>
            <person name="Ravin N.V."/>
            <person name="Skryabin K.G."/>
        </authorList>
    </citation>
    <scope>NUCLEOTIDE SEQUENCE [LARGE SCALE GENOMIC DNA]</scope>
    <source>
        <strain evidence="2 3">768-20</strain>
    </source>
</reference>
<protein>
    <submittedName>
        <fullName evidence="2">Glucan 1,4 alpha-glucosidase</fullName>
    </submittedName>
</protein>
<dbReference type="InterPro" id="IPR011613">
    <property type="entry name" value="GH15-like"/>
</dbReference>